<feature type="domain" description="FPG-type" evidence="17">
    <location>
        <begin position="287"/>
        <end position="321"/>
    </location>
</feature>
<dbReference type="EMBL" id="WWEQ01000008">
    <property type="protein sequence ID" value="MYM19008.1"/>
    <property type="molecule type" value="Genomic_DNA"/>
</dbReference>
<comment type="catalytic activity">
    <reaction evidence="14">
        <text>2'-deoxyribonucleotide-(2'-deoxyribose 5'-phosphate)-2'-deoxyribonucleotide-DNA = a 3'-end 2'-deoxyribonucleotide-(2,3-dehydro-2,3-deoxyribose 5'-phosphate)-DNA + a 5'-end 5'-phospho-2'-deoxyribonucleoside-DNA + H(+)</text>
        <dbReference type="Rhea" id="RHEA:66592"/>
        <dbReference type="Rhea" id="RHEA-COMP:13180"/>
        <dbReference type="Rhea" id="RHEA-COMP:16897"/>
        <dbReference type="Rhea" id="RHEA-COMP:17067"/>
        <dbReference type="ChEBI" id="CHEBI:15378"/>
        <dbReference type="ChEBI" id="CHEBI:136412"/>
        <dbReference type="ChEBI" id="CHEBI:157695"/>
        <dbReference type="ChEBI" id="CHEBI:167181"/>
        <dbReference type="EC" id="4.2.99.18"/>
    </reaction>
</comment>
<dbReference type="InterPro" id="IPR010979">
    <property type="entry name" value="Ribosomal_uS13-like_H2TH"/>
</dbReference>
<dbReference type="InterPro" id="IPR010663">
    <property type="entry name" value="Znf_FPG/IleRS"/>
</dbReference>
<keyword evidence="7" id="KW-0378">Hydrolase</keyword>
<comment type="similarity">
    <text evidence="2">Belongs to the FPG family.</text>
</comment>
<sequence length="322" mass="34115">MFMEFDGDLWLRVHLGIYGAWDFALRAGAGPDEVGADARGAAARAADTAGADARGGDAVGAPHGGAADPGERGSTERIGQTGEYSLPARALDARRARVERPASMGAPRRLRAGESETELPGASGAGRGELEQEWPPEPIGAVRVRLLGAGACADLRGPTACEVLDAAQVDAVLAKLGPDPLVDGRARGRRRFAAAVAKRRTPIGTLLMDQAVIAGIGNIYRAEMLFRAGISPFAPGSALSAVQVDALWDDWAKLLPIGVDTGVIVTRTGLRGRAKEAALEHREERHWVYGRAGQPCRVCGTPIAMELMQNRKLFWCPVCQQR</sequence>
<evidence type="ECO:0000313" key="18">
    <source>
        <dbReference type="EMBL" id="MYM19008.1"/>
    </source>
</evidence>
<dbReference type="SUPFAM" id="SSF46946">
    <property type="entry name" value="S13-like H2TH domain"/>
    <property type="match status" value="1"/>
</dbReference>
<keyword evidence="6 15" id="KW-0863">Zinc-finger</keyword>
<dbReference type="GO" id="GO:0003690">
    <property type="term" value="F:double-stranded DNA binding"/>
    <property type="evidence" value="ECO:0007669"/>
    <property type="project" value="UniProtKB-ARBA"/>
</dbReference>
<accession>A0A6N9H4M9</accession>
<dbReference type="GO" id="GO:0006284">
    <property type="term" value="P:base-excision repair"/>
    <property type="evidence" value="ECO:0007669"/>
    <property type="project" value="InterPro"/>
</dbReference>
<evidence type="ECO:0000256" key="4">
    <source>
        <dbReference type="ARBA" id="ARBA00022723"/>
    </source>
</evidence>
<comment type="caution">
    <text evidence="18">The sequence shown here is derived from an EMBL/GenBank/DDBJ whole genome shotgun (WGS) entry which is preliminary data.</text>
</comment>
<evidence type="ECO:0000256" key="12">
    <source>
        <dbReference type="ARBA" id="ARBA00023268"/>
    </source>
</evidence>
<keyword evidence="4" id="KW-0479">Metal-binding</keyword>
<dbReference type="AlphaFoldDB" id="A0A6N9H4M9"/>
<evidence type="ECO:0000256" key="7">
    <source>
        <dbReference type="ARBA" id="ARBA00022801"/>
    </source>
</evidence>
<dbReference type="InterPro" id="IPR000214">
    <property type="entry name" value="Znf_DNA_glyclase/AP_lyase"/>
</dbReference>
<evidence type="ECO:0000256" key="8">
    <source>
        <dbReference type="ARBA" id="ARBA00022833"/>
    </source>
</evidence>
<dbReference type="GO" id="GO:0008270">
    <property type="term" value="F:zinc ion binding"/>
    <property type="evidence" value="ECO:0007669"/>
    <property type="project" value="UniProtKB-KW"/>
</dbReference>
<proteinExistence type="inferred from homology"/>
<reference evidence="18 19" key="1">
    <citation type="submission" date="2020-01" db="EMBL/GenBank/DDBJ databases">
        <authorList>
            <person name="Deng T."/>
        </authorList>
    </citation>
    <scope>NUCLEOTIDE SEQUENCE [LARGE SCALE GENOMIC DNA]</scope>
    <source>
        <strain evidence="18 19">5221</strain>
    </source>
</reference>
<keyword evidence="13" id="KW-0326">Glycosidase</keyword>
<dbReference type="GO" id="GO:0003684">
    <property type="term" value="F:damaged DNA binding"/>
    <property type="evidence" value="ECO:0007669"/>
    <property type="project" value="InterPro"/>
</dbReference>
<keyword evidence="12" id="KW-0511">Multifunctional enzyme</keyword>
<dbReference type="Pfam" id="PF06831">
    <property type="entry name" value="H2TH"/>
    <property type="match status" value="1"/>
</dbReference>
<keyword evidence="11" id="KW-0456">Lyase</keyword>
<dbReference type="PROSITE" id="PS51066">
    <property type="entry name" value="ZF_FPG_2"/>
    <property type="match status" value="1"/>
</dbReference>
<keyword evidence="19" id="KW-1185">Reference proteome</keyword>
<dbReference type="Gene3D" id="1.10.8.50">
    <property type="match status" value="1"/>
</dbReference>
<dbReference type="GO" id="GO:0140078">
    <property type="term" value="F:class I DNA-(apurinic or apyrimidinic site) endonuclease activity"/>
    <property type="evidence" value="ECO:0007669"/>
    <property type="project" value="UniProtKB-EC"/>
</dbReference>
<evidence type="ECO:0000256" key="10">
    <source>
        <dbReference type="ARBA" id="ARBA00023204"/>
    </source>
</evidence>
<evidence type="ECO:0000256" key="11">
    <source>
        <dbReference type="ARBA" id="ARBA00023239"/>
    </source>
</evidence>
<dbReference type="InterPro" id="IPR015886">
    <property type="entry name" value="H2TH_FPG"/>
</dbReference>
<organism evidence="18 19">
    <name type="scientific">Brevibacterium rongguiense</name>
    <dbReference type="NCBI Taxonomy" id="2695267"/>
    <lineage>
        <taxon>Bacteria</taxon>
        <taxon>Bacillati</taxon>
        <taxon>Actinomycetota</taxon>
        <taxon>Actinomycetes</taxon>
        <taxon>Micrococcales</taxon>
        <taxon>Brevibacteriaceae</taxon>
        <taxon>Brevibacterium</taxon>
    </lineage>
</organism>
<evidence type="ECO:0000256" key="14">
    <source>
        <dbReference type="ARBA" id="ARBA00044632"/>
    </source>
</evidence>
<gene>
    <name evidence="18" type="ORF">GSY69_03195</name>
</gene>
<dbReference type="SMART" id="SM01232">
    <property type="entry name" value="H2TH"/>
    <property type="match status" value="1"/>
</dbReference>
<dbReference type="GO" id="GO:0006979">
    <property type="term" value="P:response to oxidative stress"/>
    <property type="evidence" value="ECO:0007669"/>
    <property type="project" value="UniProtKB-ARBA"/>
</dbReference>
<evidence type="ECO:0000259" key="17">
    <source>
        <dbReference type="PROSITE" id="PS51066"/>
    </source>
</evidence>
<keyword evidence="5" id="KW-0227">DNA damage</keyword>
<dbReference type="GO" id="GO:0000703">
    <property type="term" value="F:oxidized pyrimidine nucleobase lesion DNA N-glycosylase activity"/>
    <property type="evidence" value="ECO:0007669"/>
    <property type="project" value="TreeGrafter"/>
</dbReference>
<keyword evidence="8" id="KW-0862">Zinc</keyword>
<dbReference type="SUPFAM" id="SSF57716">
    <property type="entry name" value="Glucocorticoid receptor-like (DNA-binding domain)"/>
    <property type="match status" value="1"/>
</dbReference>
<evidence type="ECO:0000256" key="1">
    <source>
        <dbReference type="ARBA" id="ARBA00001947"/>
    </source>
</evidence>
<name>A0A6N9H4M9_9MICO</name>
<dbReference type="GO" id="GO:0008534">
    <property type="term" value="F:oxidized purine nucleobase lesion DNA N-glycosylase activity"/>
    <property type="evidence" value="ECO:0007669"/>
    <property type="project" value="UniProtKB-ARBA"/>
</dbReference>
<feature type="compositionally biased region" description="Basic and acidic residues" evidence="16">
    <location>
        <begin position="91"/>
        <end position="100"/>
    </location>
</feature>
<evidence type="ECO:0000256" key="15">
    <source>
        <dbReference type="PROSITE-ProRule" id="PRU00391"/>
    </source>
</evidence>
<dbReference type="EC" id="4.2.99.18" evidence="3"/>
<dbReference type="PANTHER" id="PTHR42697:SF3">
    <property type="entry name" value="ENDONUCLEASE 8 1"/>
    <property type="match status" value="1"/>
</dbReference>
<evidence type="ECO:0000256" key="3">
    <source>
        <dbReference type="ARBA" id="ARBA00012720"/>
    </source>
</evidence>
<evidence type="ECO:0000256" key="16">
    <source>
        <dbReference type="SAM" id="MobiDB-lite"/>
    </source>
</evidence>
<dbReference type="Pfam" id="PF06827">
    <property type="entry name" value="zf-FPG_IleRS"/>
    <property type="match status" value="1"/>
</dbReference>
<evidence type="ECO:0000256" key="13">
    <source>
        <dbReference type="ARBA" id="ARBA00023295"/>
    </source>
</evidence>
<evidence type="ECO:0000256" key="2">
    <source>
        <dbReference type="ARBA" id="ARBA00009409"/>
    </source>
</evidence>
<dbReference type="FunFam" id="1.10.8.50:FF:000003">
    <property type="entry name" value="Formamidopyrimidine-DNA glycosylase"/>
    <property type="match status" value="1"/>
</dbReference>
<evidence type="ECO:0000256" key="6">
    <source>
        <dbReference type="ARBA" id="ARBA00022771"/>
    </source>
</evidence>
<keyword evidence="9" id="KW-0238">DNA-binding</keyword>
<keyword evidence="10" id="KW-0234">DNA repair</keyword>
<dbReference type="Proteomes" id="UP000469215">
    <property type="component" value="Unassembled WGS sequence"/>
</dbReference>
<evidence type="ECO:0000256" key="5">
    <source>
        <dbReference type="ARBA" id="ARBA00022763"/>
    </source>
</evidence>
<feature type="region of interest" description="Disordered" evidence="16">
    <location>
        <begin position="49"/>
        <end position="133"/>
    </location>
</feature>
<protein>
    <recommendedName>
        <fullName evidence="3">DNA-(apurinic or apyrimidinic site) lyase</fullName>
        <ecNumber evidence="3">4.2.99.18</ecNumber>
    </recommendedName>
</protein>
<evidence type="ECO:0000313" key="19">
    <source>
        <dbReference type="Proteomes" id="UP000469215"/>
    </source>
</evidence>
<dbReference type="PANTHER" id="PTHR42697">
    <property type="entry name" value="ENDONUCLEASE 8"/>
    <property type="match status" value="1"/>
</dbReference>
<comment type="cofactor">
    <cofactor evidence="1">
        <name>Zn(2+)</name>
        <dbReference type="ChEBI" id="CHEBI:29105"/>
    </cofactor>
</comment>
<evidence type="ECO:0000256" key="9">
    <source>
        <dbReference type="ARBA" id="ARBA00023125"/>
    </source>
</evidence>